<dbReference type="InterPro" id="IPR050109">
    <property type="entry name" value="HTH-type_TetR-like_transc_reg"/>
</dbReference>
<evidence type="ECO:0000256" key="2">
    <source>
        <dbReference type="PROSITE-ProRule" id="PRU00335"/>
    </source>
</evidence>
<evidence type="ECO:0000313" key="4">
    <source>
        <dbReference type="EMBL" id="CAA9462921.1"/>
    </source>
</evidence>
<gene>
    <name evidence="4" type="ORF">AVDCRST_MAG58-2968</name>
</gene>
<name>A0A6J4R3B7_9ACTN</name>
<dbReference type="Pfam" id="PF00440">
    <property type="entry name" value="TetR_N"/>
    <property type="match status" value="1"/>
</dbReference>
<sequence>MEERSGQGVRMRDVAGAAGVSRQAVYDHFGSRADLMVATVRHGDEVLGLDGRLRHYRAATGGTERLEAFVEFWGNYVPEIHGIARALLAARETDEAVAAAWDDRMGVVYEACHDIVGRLHRDGALASGWSLDEAADVLWTMLSIHSWESLVLERGWPVGRYVGRMQELARRAFVRGSEGA</sequence>
<dbReference type="InterPro" id="IPR009057">
    <property type="entry name" value="Homeodomain-like_sf"/>
</dbReference>
<dbReference type="EMBL" id="CADCVF010000059">
    <property type="protein sequence ID" value="CAA9462921.1"/>
    <property type="molecule type" value="Genomic_DNA"/>
</dbReference>
<reference evidence="4" key="1">
    <citation type="submission" date="2020-02" db="EMBL/GenBank/DDBJ databases">
        <authorList>
            <person name="Meier V. D."/>
        </authorList>
    </citation>
    <scope>NUCLEOTIDE SEQUENCE</scope>
    <source>
        <strain evidence="4">AVDCRST_MAG58</strain>
    </source>
</reference>
<dbReference type="PANTHER" id="PTHR30055:SF146">
    <property type="entry name" value="HTH-TYPE TRANSCRIPTIONAL DUAL REGULATOR CECR"/>
    <property type="match status" value="1"/>
</dbReference>
<evidence type="ECO:0000256" key="1">
    <source>
        <dbReference type="ARBA" id="ARBA00023125"/>
    </source>
</evidence>
<dbReference type="GO" id="GO:0000976">
    <property type="term" value="F:transcription cis-regulatory region binding"/>
    <property type="evidence" value="ECO:0007669"/>
    <property type="project" value="TreeGrafter"/>
</dbReference>
<dbReference type="PROSITE" id="PS50977">
    <property type="entry name" value="HTH_TETR_2"/>
    <property type="match status" value="1"/>
</dbReference>
<organism evidence="4">
    <name type="scientific">uncultured Rubrobacteraceae bacterium</name>
    <dbReference type="NCBI Taxonomy" id="349277"/>
    <lineage>
        <taxon>Bacteria</taxon>
        <taxon>Bacillati</taxon>
        <taxon>Actinomycetota</taxon>
        <taxon>Rubrobacteria</taxon>
        <taxon>Rubrobacterales</taxon>
        <taxon>Rubrobacteraceae</taxon>
        <taxon>environmental samples</taxon>
    </lineage>
</organism>
<protein>
    <recommendedName>
        <fullName evidence="3">HTH tetR-type domain-containing protein</fullName>
    </recommendedName>
</protein>
<dbReference type="GO" id="GO:0003700">
    <property type="term" value="F:DNA-binding transcription factor activity"/>
    <property type="evidence" value="ECO:0007669"/>
    <property type="project" value="TreeGrafter"/>
</dbReference>
<feature type="domain" description="HTH tetR-type" evidence="3">
    <location>
        <begin position="1"/>
        <end position="47"/>
    </location>
</feature>
<dbReference type="AlphaFoldDB" id="A0A6J4R3B7"/>
<dbReference type="InterPro" id="IPR001647">
    <property type="entry name" value="HTH_TetR"/>
</dbReference>
<dbReference type="SUPFAM" id="SSF48498">
    <property type="entry name" value="Tetracyclin repressor-like, C-terminal domain"/>
    <property type="match status" value="1"/>
</dbReference>
<dbReference type="Gene3D" id="1.10.357.10">
    <property type="entry name" value="Tetracycline Repressor, domain 2"/>
    <property type="match status" value="1"/>
</dbReference>
<dbReference type="InterPro" id="IPR036271">
    <property type="entry name" value="Tet_transcr_reg_TetR-rel_C_sf"/>
</dbReference>
<proteinExistence type="predicted"/>
<dbReference type="PANTHER" id="PTHR30055">
    <property type="entry name" value="HTH-TYPE TRANSCRIPTIONAL REGULATOR RUTR"/>
    <property type="match status" value="1"/>
</dbReference>
<dbReference type="SUPFAM" id="SSF46689">
    <property type="entry name" value="Homeodomain-like"/>
    <property type="match status" value="1"/>
</dbReference>
<feature type="DNA-binding region" description="H-T-H motif" evidence="2">
    <location>
        <begin position="10"/>
        <end position="29"/>
    </location>
</feature>
<keyword evidence="1 2" id="KW-0238">DNA-binding</keyword>
<accession>A0A6J4R3B7</accession>
<evidence type="ECO:0000259" key="3">
    <source>
        <dbReference type="PROSITE" id="PS50977"/>
    </source>
</evidence>